<dbReference type="KEGG" id="psyt:DSAG12_02624"/>
<dbReference type="Gene3D" id="2.60.40.10">
    <property type="entry name" value="Immunoglobulins"/>
    <property type="match status" value="3"/>
</dbReference>
<reference evidence="1 2" key="2">
    <citation type="journal article" date="2024" name="Int. J. Syst. Evol. Microbiol.">
        <title>Promethearchaeum syntrophicum gen. nov., sp. nov., an anaerobic, obligately syntrophic archaeon, the first isolate of the lineage 'Asgard' archaea, and proposal of the new archaeal phylum Promethearchaeota phyl. nov. and kingdom Promethearchaeati regn. nov.</title>
        <authorList>
            <person name="Imachi H."/>
            <person name="Nobu M.K."/>
            <person name="Kato S."/>
            <person name="Takaki Y."/>
            <person name="Miyazaki M."/>
            <person name="Miyata M."/>
            <person name="Ogawara M."/>
            <person name="Saito Y."/>
            <person name="Sakai S."/>
            <person name="Tahara Y.O."/>
            <person name="Takano Y."/>
            <person name="Tasumi E."/>
            <person name="Uematsu K."/>
            <person name="Yoshimura T."/>
            <person name="Itoh T."/>
            <person name="Ohkuma M."/>
            <person name="Takai K."/>
        </authorList>
    </citation>
    <scope>NUCLEOTIDE SEQUENCE [LARGE SCALE GENOMIC DNA]</scope>
    <source>
        <strain evidence="1 2">MK-D1</strain>
    </source>
</reference>
<organism evidence="1 2">
    <name type="scientific">Promethearchaeum syntrophicum</name>
    <dbReference type="NCBI Taxonomy" id="2594042"/>
    <lineage>
        <taxon>Archaea</taxon>
        <taxon>Promethearchaeati</taxon>
        <taxon>Promethearchaeota</taxon>
        <taxon>Promethearchaeia</taxon>
        <taxon>Promethearchaeales</taxon>
        <taxon>Promethearchaeaceae</taxon>
        <taxon>Promethearchaeum</taxon>
    </lineage>
</organism>
<keyword evidence="2" id="KW-1185">Reference proteome</keyword>
<reference evidence="1 2" key="1">
    <citation type="journal article" date="2020" name="Nature">
        <title>Isolation of an archaeon at the prokaryote-eukaryote interface.</title>
        <authorList>
            <person name="Imachi H."/>
            <person name="Nobu M.K."/>
            <person name="Nakahara N."/>
            <person name="Morono Y."/>
            <person name="Ogawara M."/>
            <person name="Takaki Y."/>
            <person name="Takano Y."/>
            <person name="Uematsu K."/>
            <person name="Ikuta T."/>
            <person name="Ito M."/>
            <person name="Matsui Y."/>
            <person name="Miyazaki M."/>
            <person name="Murata K."/>
            <person name="Saito Y."/>
            <person name="Sakai S."/>
            <person name="Song C."/>
            <person name="Tasumi E."/>
            <person name="Yamanaka Y."/>
            <person name="Yamaguchi T."/>
            <person name="Kamagata Y."/>
            <person name="Tamaki H."/>
            <person name="Takai K."/>
        </authorList>
    </citation>
    <scope>NUCLEOTIDE SEQUENCE [LARGE SCALE GENOMIC DNA]</scope>
    <source>
        <strain evidence="1 2">MK-D1</strain>
    </source>
</reference>
<dbReference type="SUPFAM" id="SSF54001">
    <property type="entry name" value="Cysteine proteinases"/>
    <property type="match status" value="1"/>
</dbReference>
<dbReference type="InterPro" id="IPR013783">
    <property type="entry name" value="Ig-like_fold"/>
</dbReference>
<evidence type="ECO:0000313" key="1">
    <source>
        <dbReference type="EMBL" id="QEE16794.2"/>
    </source>
</evidence>
<dbReference type="GO" id="GO:0008234">
    <property type="term" value="F:cysteine-type peptidase activity"/>
    <property type="evidence" value="ECO:0007669"/>
    <property type="project" value="InterPro"/>
</dbReference>
<dbReference type="Pfam" id="PF07705">
    <property type="entry name" value="CARDB"/>
    <property type="match status" value="1"/>
</dbReference>
<name>A0A5B9DC89_9ARCH</name>
<dbReference type="EMBL" id="CP042905">
    <property type="protein sequence ID" value="QEE16794.2"/>
    <property type="molecule type" value="Genomic_DNA"/>
</dbReference>
<dbReference type="CDD" id="cd02619">
    <property type="entry name" value="Peptidase_C1"/>
    <property type="match status" value="1"/>
</dbReference>
<dbReference type="Pfam" id="PF00112">
    <property type="entry name" value="Peptidase_C1"/>
    <property type="match status" value="1"/>
</dbReference>
<dbReference type="InterPro" id="IPR000668">
    <property type="entry name" value="Peptidase_C1A_C"/>
</dbReference>
<dbReference type="InterPro" id="IPR038765">
    <property type="entry name" value="Papain-like_cys_pep_sf"/>
</dbReference>
<dbReference type="InterPro" id="IPR011635">
    <property type="entry name" value="CARDB"/>
</dbReference>
<proteinExistence type="predicted"/>
<sequence>MTILVLLSFLVFSIFITKDFIYNSTSTIENAPYNGLSSAINGNIYDMDYISEEFIEKTKSQIDNIQFSEGNTMYDGLGTGIVAPTQNEIESLMGKKIIKNINTQFSTPQPGAIYDISSQMYFPIVSSQGSQGSCSAWATTYYAYGYLEAKDNNWDASSGNYNYLLNPGWTFNKVSATDYGSWQSSNAQILKDFGCATYNTMPYDHLDYYSWGNEAAWREAPLHKINNYYLLDFNEANPSLTINTLKTLIGSDTPVTFTFHADGYTPGFADGNYILSSSEYDSPDLNHAQCIVGFDDSVTDDGDVGAFKVVNSWGSFWGDNGFYWLTYDCLIEIGYALGDYALQLCVITDEIDYQPELVATWEFDVAPMRMDDIFTIGVGPHGSELTSYTPTYEYDDSYQLPNFMAFDISNYMSYYNANNDVLFFLDIGPSSISGIISSFLIERYESGALIETTAESINVPKETPGYVVNSFMTIDHEIWVEMNSPQYPQYSSSYLINATMQNLGLNAEADVELNIYINDVLVNQTLIPLLSIGNIVDCSYLWTPMEYGKYNITAESPLLMTDCIPSSNKIESIVWTYDVTNYTMIDDYFYSWKEASGGEELLLGDDDFHQTKLPFEFSYYDGTFLDVYVSSNGYLSFNDTSPYEWQNFNFPLDEPAYQYMIAPFWDDIYPQLGGNIYIRNFSDCWVAEWKDVKYSDADQNIFDTCSFQVVLYETGDIIFNYEYFNIPIQTFDYTTGLNLGKDPHYYTYIDTLDGSETEYSIFFPNQNPPEPFSLSSDAGSPDNDGNFTLSWGASNFAVSYSVYQFSSPITEINGSLTTLASGIPDLIFDIADYSDGSYYFVVEAQNVNGETLSNCLKVVISIPPSTFKLSSDADSPDEDGDFTLSWSASNFATNYSVYQFSGLITEINGSLTILATEITDLTFNISDYSDGSYYFIVVAKNMNGETLSNSIKIEVDIYSIPGYSTFFIILSMFGFIMIYSKKIKKKNDFL</sequence>
<dbReference type="AlphaFoldDB" id="A0A5B9DC89"/>
<dbReference type="Gene3D" id="3.90.70.10">
    <property type="entry name" value="Cysteine proteinases"/>
    <property type="match status" value="1"/>
</dbReference>
<evidence type="ECO:0000313" key="2">
    <source>
        <dbReference type="Proteomes" id="UP000321408"/>
    </source>
</evidence>
<dbReference type="InterPro" id="IPR003961">
    <property type="entry name" value="FN3_dom"/>
</dbReference>
<dbReference type="GO" id="GO:0006508">
    <property type="term" value="P:proteolysis"/>
    <property type="evidence" value="ECO:0007669"/>
    <property type="project" value="InterPro"/>
</dbReference>
<dbReference type="SMART" id="SM00060">
    <property type="entry name" value="FN3"/>
    <property type="match status" value="2"/>
</dbReference>
<accession>A0A5B9DC89</accession>
<gene>
    <name evidence="1" type="ORF">DSAG12_02624</name>
</gene>
<dbReference type="Proteomes" id="UP000321408">
    <property type="component" value="Chromosome"/>
</dbReference>
<protein>
    <submittedName>
        <fullName evidence="1">C1 family peptidase</fullName>
    </submittedName>
</protein>